<sequence>MFPSFEIILPSLQPALNESQQFRKKAQRKLLRNVLIGLVLWGLFFLSLLFNQSSMVVGSLLAVAFFGMCIMLGLSLRGVMEFRRNYSHRLVGGLITSLFKNITPPPEEPNYEYRASFQPGRKIGSLNIRRSKLVGDFTHMSGEDYTSGKIGLTTFEFSEIDLKREVEYKDSDGKKHKKMKKVFKGIVFVADFHKDFRGETFLVRKQLLGKDKWRLRMDGIMTIDMEDMEFNKTFQTMTTNDIEARYILSANLMEKIMEFNRRAKGPIKIAFVRSKMYLFTETNKNHFDGKFFENNDEKTLEQIYNDFRLYFDIIEEFKLNRRIWSKK</sequence>
<reference evidence="3" key="1">
    <citation type="journal article" date="2019" name="Int. J. Syst. Evol. Microbiol.">
        <title>The Global Catalogue of Microorganisms (GCM) 10K type strain sequencing project: providing services to taxonomists for standard genome sequencing and annotation.</title>
        <authorList>
            <consortium name="The Broad Institute Genomics Platform"/>
            <consortium name="The Broad Institute Genome Sequencing Center for Infectious Disease"/>
            <person name="Wu L."/>
            <person name="Ma J."/>
        </authorList>
    </citation>
    <scope>NUCLEOTIDE SEQUENCE [LARGE SCALE GENOMIC DNA]</scope>
    <source>
        <strain evidence="3">CGMCC 4.1434</strain>
    </source>
</reference>
<keyword evidence="1" id="KW-0812">Transmembrane</keyword>
<feature type="transmembrane region" description="Helical" evidence="1">
    <location>
        <begin position="30"/>
        <end position="50"/>
    </location>
</feature>
<keyword evidence="1" id="KW-0472">Membrane</keyword>
<dbReference type="RefSeq" id="WP_381435258.1">
    <property type="nucleotide sequence ID" value="NZ_JBHSNO010000006.1"/>
</dbReference>
<feature type="transmembrane region" description="Helical" evidence="1">
    <location>
        <begin position="56"/>
        <end position="76"/>
    </location>
</feature>
<dbReference type="InterPro" id="IPR021484">
    <property type="entry name" value="DUF3137"/>
</dbReference>
<keyword evidence="3" id="KW-1185">Reference proteome</keyword>
<evidence type="ECO:0000313" key="2">
    <source>
        <dbReference type="EMBL" id="MFC5589809.1"/>
    </source>
</evidence>
<accession>A0ABW0TLK3</accession>
<name>A0ABW0TLK3_9BACL</name>
<proteinExistence type="predicted"/>
<evidence type="ECO:0000313" key="3">
    <source>
        <dbReference type="Proteomes" id="UP001596109"/>
    </source>
</evidence>
<dbReference type="EMBL" id="JBHSNO010000006">
    <property type="protein sequence ID" value="MFC5589809.1"/>
    <property type="molecule type" value="Genomic_DNA"/>
</dbReference>
<dbReference type="Proteomes" id="UP001596109">
    <property type="component" value="Unassembled WGS sequence"/>
</dbReference>
<evidence type="ECO:0000256" key="1">
    <source>
        <dbReference type="SAM" id="Phobius"/>
    </source>
</evidence>
<keyword evidence="1" id="KW-1133">Transmembrane helix</keyword>
<organism evidence="2 3">
    <name type="scientific">Sporosarcina soli</name>
    <dbReference type="NCBI Taxonomy" id="334736"/>
    <lineage>
        <taxon>Bacteria</taxon>
        <taxon>Bacillati</taxon>
        <taxon>Bacillota</taxon>
        <taxon>Bacilli</taxon>
        <taxon>Bacillales</taxon>
        <taxon>Caryophanaceae</taxon>
        <taxon>Sporosarcina</taxon>
    </lineage>
</organism>
<dbReference type="Pfam" id="PF11335">
    <property type="entry name" value="DUF3137"/>
    <property type="match status" value="1"/>
</dbReference>
<comment type="caution">
    <text evidence="2">The sequence shown here is derived from an EMBL/GenBank/DDBJ whole genome shotgun (WGS) entry which is preliminary data.</text>
</comment>
<gene>
    <name evidence="2" type="ORF">ACFPRA_12965</name>
</gene>
<protein>
    <submittedName>
        <fullName evidence="2">DUF3137 domain-containing protein</fullName>
    </submittedName>
</protein>